<keyword evidence="2" id="KW-1185">Reference proteome</keyword>
<organism evidence="1 2">
    <name type="scientific">Pseudoalteromonas agarivorans DSM 14585</name>
    <dbReference type="NCBI Taxonomy" id="1312369"/>
    <lineage>
        <taxon>Bacteria</taxon>
        <taxon>Pseudomonadati</taxon>
        <taxon>Pseudomonadota</taxon>
        <taxon>Gammaproteobacteria</taxon>
        <taxon>Alteromonadales</taxon>
        <taxon>Pseudoalteromonadaceae</taxon>
        <taxon>Pseudoalteromonas</taxon>
    </lineage>
</organism>
<evidence type="ECO:0000313" key="2">
    <source>
        <dbReference type="Proteomes" id="UP000217277"/>
    </source>
</evidence>
<gene>
    <name evidence="1" type="ORF">PAGA_a1086</name>
</gene>
<evidence type="ECO:0000313" key="1">
    <source>
        <dbReference type="EMBL" id="ATC81549.1"/>
    </source>
</evidence>
<dbReference type="Proteomes" id="UP000217277">
    <property type="component" value="Chromosome I"/>
</dbReference>
<accession>A0ACA8DUD3</accession>
<sequence length="689" mass="79184">MNDLTLAINEKLGELEQYHEFLQVQIENRKKYEDALSGFVRPDFDLEKMFESNMQAFKEIYPDVYRVCLNYRLSRFELRMDGVNINIYDTKKGVYLYKQDVYQDSLVQFLSFQEKPFVLTNKFSFRDEINDGFIHSYYLNKLAVNLKKQNDKKLSNILPKFLPSLMLLGVGSGFHIQSILNEHIVKKIYIYEPYFDLLYLSLYLTDWNEIFKSLNENGTELHFSVGEFDDDSGITKEVESVFQKFGRFYSGYSYLYKNYHDSYLDLIAKNLSQQFVGNVLGLGFYDDAILSIDNFAKNFDIPFLKAEKSEEFTNIPVYLVANGPSLDKDIHWLIKHQDNAIIISCGTALSALYKYGLKPDFHCEMERCQVTHDVLASFYDKEFFSGITLLALNTVLPSVFAMFEDKVQGVKFGEASSKIFLQGLKQQKAPALLVSCSPTVSNCALAFCEKIGFTDITLFGVDMGYKSEQHHSKNSVYYKGNQDSGLYRHKAKYKLKGNFDNNCFVETDEIFKYSHSVLERTLAQNPHLKVKNCSDGAYVEGAKPTQTDSLVSTPIENKAELVSHIANMIKSPETYTSDAFAALHNDVPLFLDLCNLFIEQLSNRPTSTEAVLEVLDEQVRRLSIFHNTTISYFDELLRGTILHTHSMLVNSLYSHYDESLALENYCQSAQIVCNYLEAIKEDYTTRFGL</sequence>
<reference evidence="1" key="1">
    <citation type="submission" date="2015-03" db="EMBL/GenBank/DDBJ databases">
        <authorList>
            <person name="Xie B.-B."/>
            <person name="Rong J.-C."/>
            <person name="Qin Q.-L."/>
            <person name="Zhang Y.-Z."/>
        </authorList>
    </citation>
    <scope>NUCLEOTIDE SEQUENCE</scope>
    <source>
        <strain evidence="1">DSM 14585</strain>
    </source>
</reference>
<name>A0ACA8DUD3_9GAMM</name>
<dbReference type="EMBL" id="CP011011">
    <property type="protein sequence ID" value="ATC81549.1"/>
    <property type="molecule type" value="Genomic_DNA"/>
</dbReference>
<proteinExistence type="predicted"/>
<protein>
    <submittedName>
        <fullName evidence="1">Uncharacterized protein</fullName>
    </submittedName>
</protein>